<dbReference type="PANTHER" id="PTHR23508">
    <property type="entry name" value="CARBOXYLIC ACID TRANSPORTER PROTEIN HOMOLOG"/>
    <property type="match status" value="1"/>
</dbReference>
<feature type="transmembrane region" description="Helical" evidence="5">
    <location>
        <begin position="221"/>
        <end position="241"/>
    </location>
</feature>
<organism evidence="7 10">
    <name type="scientific">Burkholderia stagnalis</name>
    <dbReference type="NCBI Taxonomy" id="1503054"/>
    <lineage>
        <taxon>Bacteria</taxon>
        <taxon>Pseudomonadati</taxon>
        <taxon>Pseudomonadota</taxon>
        <taxon>Betaproteobacteria</taxon>
        <taxon>Burkholderiales</taxon>
        <taxon>Burkholderiaceae</taxon>
        <taxon>Burkholderia</taxon>
        <taxon>Burkholderia cepacia complex</taxon>
    </lineage>
</organism>
<keyword evidence="4 5" id="KW-0472">Membrane</keyword>
<reference evidence="7 10" key="2">
    <citation type="submission" date="2019-09" db="EMBL/GenBank/DDBJ databases">
        <title>Draft genome sequences of 48 bacterial type strains from the CCUG.</title>
        <authorList>
            <person name="Tunovic T."/>
            <person name="Pineiro-Iglesias B."/>
            <person name="Unosson C."/>
            <person name="Inganas E."/>
            <person name="Ohlen M."/>
            <person name="Cardew S."/>
            <person name="Jensie-Markopoulos S."/>
            <person name="Salva-Serra F."/>
            <person name="Jaen-Luchoro D."/>
            <person name="Karlsson R."/>
            <person name="Svensson-Stadler L."/>
            <person name="Chun J."/>
            <person name="Moore E."/>
        </authorList>
    </citation>
    <scope>NUCLEOTIDE SEQUENCE [LARGE SCALE GENOMIC DNA]</scope>
    <source>
        <strain evidence="7 10">CCUG 65686</strain>
    </source>
</reference>
<gene>
    <name evidence="7" type="primary">mhpT</name>
    <name evidence="8" type="ORF">DF017_30000</name>
    <name evidence="7" type="ORF">F7R25_32545</name>
</gene>
<reference evidence="8 9" key="1">
    <citation type="submission" date="2018-08" db="EMBL/GenBank/DDBJ databases">
        <title>Comparative analysis of Burkholderia isolates from Puerto Rico.</title>
        <authorList>
            <person name="Hall C."/>
            <person name="Sahl J."/>
            <person name="Wagner D."/>
        </authorList>
    </citation>
    <scope>NUCLEOTIDE SEQUENCE [LARGE SCALE GENOMIC DNA]</scope>
    <source>
        <strain evidence="8 9">Bp8966</strain>
    </source>
</reference>
<feature type="domain" description="Major facilitator superfamily (MFS) profile" evidence="6">
    <location>
        <begin position="14"/>
        <end position="398"/>
    </location>
</feature>
<accession>A0A6L3MMW9</accession>
<evidence type="ECO:0000256" key="1">
    <source>
        <dbReference type="ARBA" id="ARBA00004141"/>
    </source>
</evidence>
<dbReference type="PROSITE" id="PS00217">
    <property type="entry name" value="SUGAR_TRANSPORT_2"/>
    <property type="match status" value="1"/>
</dbReference>
<proteinExistence type="predicted"/>
<keyword evidence="3 5" id="KW-1133">Transmembrane helix</keyword>
<evidence type="ECO:0000313" key="9">
    <source>
        <dbReference type="Proteomes" id="UP000281098"/>
    </source>
</evidence>
<dbReference type="AlphaFoldDB" id="A0A6L3MMW9"/>
<evidence type="ECO:0000256" key="2">
    <source>
        <dbReference type="ARBA" id="ARBA00022692"/>
    </source>
</evidence>
<dbReference type="InterPro" id="IPR011701">
    <property type="entry name" value="MFS"/>
</dbReference>
<protein>
    <submittedName>
        <fullName evidence="7">3-(3-hydroxy-phenyl)propionate transporter MhpT</fullName>
    </submittedName>
</protein>
<dbReference type="NCBIfam" id="NF008586">
    <property type="entry name" value="PRK11551.1"/>
    <property type="match status" value="1"/>
</dbReference>
<feature type="transmembrane region" description="Helical" evidence="5">
    <location>
        <begin position="253"/>
        <end position="277"/>
    </location>
</feature>
<dbReference type="CDD" id="cd17365">
    <property type="entry name" value="MFS_PcaK_like"/>
    <property type="match status" value="1"/>
</dbReference>
<comment type="subcellular location">
    <subcellularLocation>
        <location evidence="1">Membrane</location>
        <topology evidence="1">Multi-pass membrane protein</topology>
    </subcellularLocation>
</comment>
<keyword evidence="2 5" id="KW-0812">Transmembrane</keyword>
<feature type="transmembrane region" description="Helical" evidence="5">
    <location>
        <begin position="138"/>
        <end position="162"/>
    </location>
</feature>
<feature type="transmembrane region" description="Helical" evidence="5">
    <location>
        <begin position="168"/>
        <end position="188"/>
    </location>
</feature>
<dbReference type="PANTHER" id="PTHR23508:SF10">
    <property type="entry name" value="CARBOXYLIC ACID TRANSPORTER PROTEIN HOMOLOG"/>
    <property type="match status" value="1"/>
</dbReference>
<dbReference type="GO" id="GO:0005886">
    <property type="term" value="C:plasma membrane"/>
    <property type="evidence" value="ECO:0007669"/>
    <property type="project" value="TreeGrafter"/>
</dbReference>
<evidence type="ECO:0000256" key="5">
    <source>
        <dbReference type="SAM" id="Phobius"/>
    </source>
</evidence>
<name>A0A6L3MMW9_9BURK</name>
<dbReference type="InterPro" id="IPR020846">
    <property type="entry name" value="MFS_dom"/>
</dbReference>
<dbReference type="EMBL" id="QTPM01000055">
    <property type="protein sequence ID" value="RQY84011.1"/>
    <property type="molecule type" value="Genomic_DNA"/>
</dbReference>
<evidence type="ECO:0000313" key="8">
    <source>
        <dbReference type="EMBL" id="RQY84011.1"/>
    </source>
</evidence>
<dbReference type="Pfam" id="PF07690">
    <property type="entry name" value="MFS_1"/>
    <property type="match status" value="1"/>
</dbReference>
<evidence type="ECO:0000313" key="10">
    <source>
        <dbReference type="Proteomes" id="UP000473470"/>
    </source>
</evidence>
<feature type="transmembrane region" description="Helical" evidence="5">
    <location>
        <begin position="373"/>
        <end position="394"/>
    </location>
</feature>
<keyword evidence="9" id="KW-1185">Reference proteome</keyword>
<dbReference type="InterPro" id="IPR005829">
    <property type="entry name" value="Sugar_transporter_CS"/>
</dbReference>
<dbReference type="EMBL" id="VZOK01000082">
    <property type="protein sequence ID" value="KAB0632659.1"/>
    <property type="molecule type" value="Genomic_DNA"/>
</dbReference>
<dbReference type="PROSITE" id="PS00216">
    <property type="entry name" value="SUGAR_TRANSPORT_1"/>
    <property type="match status" value="1"/>
</dbReference>
<evidence type="ECO:0000256" key="3">
    <source>
        <dbReference type="ARBA" id="ARBA00022989"/>
    </source>
</evidence>
<feature type="transmembrane region" description="Helical" evidence="5">
    <location>
        <begin position="347"/>
        <end position="367"/>
    </location>
</feature>
<dbReference type="Gene3D" id="1.20.1250.20">
    <property type="entry name" value="MFS general substrate transporter like domains"/>
    <property type="match status" value="2"/>
</dbReference>
<sequence>MNTYVAEKPAVATTLALCFAIALLEGLDLQSVGVAAPRMAREFGLTVSQMGLAFSAGTFGLLPGAMLGGRLADRFGRKRVLIASVVLFGLLSIATAQVSSFAMLVAVRVLTGIGLGGAMPNLIALSSEAVEPRARSSAVAAMYCGIPFGGVVASLIGVLLAGDTEWRHIFYVGGAGPLLLVPLLIGMLPESRAYLDVAGTGAARASVAHTLFGGGRTLSTLALWISYFCTLIVLYFLLNWLPSLMAARGLDRAHVGLVQICFNVGGGLGALGIGAALDRMRAQRVVGGMYAGIVLSLAALAAAPGFASLAAAAFAAGMFVIGGQSVLYALAAIYYPTAMRGTGVGTAVAVGRLGSVVGPLAAAQLLAMGRSASVVIGASIPVTLVAAAAALLLIRRPRAGD</sequence>
<comment type="caution">
    <text evidence="7">The sequence shown here is derived from an EMBL/GenBank/DDBJ whole genome shotgun (WGS) entry which is preliminary data.</text>
</comment>
<evidence type="ECO:0000259" key="6">
    <source>
        <dbReference type="PROSITE" id="PS50850"/>
    </source>
</evidence>
<dbReference type="PROSITE" id="PS50850">
    <property type="entry name" value="MFS"/>
    <property type="match status" value="1"/>
</dbReference>
<feature type="transmembrane region" description="Helical" evidence="5">
    <location>
        <begin position="80"/>
        <end position="99"/>
    </location>
</feature>
<dbReference type="SUPFAM" id="SSF103473">
    <property type="entry name" value="MFS general substrate transporter"/>
    <property type="match status" value="1"/>
</dbReference>
<feature type="transmembrane region" description="Helical" evidence="5">
    <location>
        <begin position="289"/>
        <end position="307"/>
    </location>
</feature>
<feature type="transmembrane region" description="Helical" evidence="5">
    <location>
        <begin position="50"/>
        <end position="68"/>
    </location>
</feature>
<dbReference type="Proteomes" id="UP000473470">
    <property type="component" value="Unassembled WGS sequence"/>
</dbReference>
<feature type="transmembrane region" description="Helical" evidence="5">
    <location>
        <begin position="313"/>
        <end position="335"/>
    </location>
</feature>
<dbReference type="GO" id="GO:0046943">
    <property type="term" value="F:carboxylic acid transmembrane transporter activity"/>
    <property type="evidence" value="ECO:0007669"/>
    <property type="project" value="TreeGrafter"/>
</dbReference>
<dbReference type="KEGG" id="bstg:WT74_32675"/>
<evidence type="ECO:0000313" key="7">
    <source>
        <dbReference type="EMBL" id="KAB0632659.1"/>
    </source>
</evidence>
<evidence type="ECO:0000256" key="4">
    <source>
        <dbReference type="ARBA" id="ARBA00023136"/>
    </source>
</evidence>
<dbReference type="RefSeq" id="WP_059879170.1">
    <property type="nucleotide sequence ID" value="NZ_CABVPM010000082.1"/>
</dbReference>
<dbReference type="InterPro" id="IPR036259">
    <property type="entry name" value="MFS_trans_sf"/>
</dbReference>
<dbReference type="Proteomes" id="UP000281098">
    <property type="component" value="Unassembled WGS sequence"/>
</dbReference>
<feature type="transmembrane region" description="Helical" evidence="5">
    <location>
        <begin position="105"/>
        <end position="126"/>
    </location>
</feature>